<protein>
    <submittedName>
        <fullName evidence="1">Uncharacterized protein</fullName>
    </submittedName>
</protein>
<name>A0AAE4RX68_9BACT</name>
<sequence>MNFQTSCMILVRDEQQQIELQKWMNGIGWRIRGGRDSKHCFLVADTDENAALWMELDESAREWFGHDFYDCGENIEMFKALAAMNSDHDREQWFVAHAVIRFERLKDTIQTQTGERLIMAGEWFKVLIPRASDIRAKWMAAVAPKQLSHKATKDEIIEHFNRQKK</sequence>
<evidence type="ECO:0000313" key="2">
    <source>
        <dbReference type="Proteomes" id="UP001181347"/>
    </source>
</evidence>
<gene>
    <name evidence="1" type="ORF">RVH17_09315</name>
</gene>
<dbReference type="EMBL" id="JAWDES010000005">
    <property type="protein sequence ID" value="MDU0260308.1"/>
    <property type="molecule type" value="Genomic_DNA"/>
</dbReference>
<organism evidence="1 2">
    <name type="scientific">Alistipes finegoldii</name>
    <dbReference type="NCBI Taxonomy" id="214856"/>
    <lineage>
        <taxon>Bacteria</taxon>
        <taxon>Pseudomonadati</taxon>
        <taxon>Bacteroidota</taxon>
        <taxon>Bacteroidia</taxon>
        <taxon>Bacteroidales</taxon>
        <taxon>Rikenellaceae</taxon>
        <taxon>Alistipes</taxon>
    </lineage>
</organism>
<evidence type="ECO:0000313" key="1">
    <source>
        <dbReference type="EMBL" id="MDU0260308.1"/>
    </source>
</evidence>
<accession>A0AAE4RX68</accession>
<reference evidence="1" key="1">
    <citation type="submission" date="2023-10" db="EMBL/GenBank/DDBJ databases">
        <title>Genome Sequence of the Bacteria from From Gut Wall in Crohn's Disease.</title>
        <authorList>
            <person name="Rodriguez-Palacios A."/>
        </authorList>
    </citation>
    <scope>NUCLEOTIDE SEQUENCE</scope>
    <source>
        <strain evidence="1">CavFT-hAR58</strain>
    </source>
</reference>
<comment type="caution">
    <text evidence="1">The sequence shown here is derived from an EMBL/GenBank/DDBJ whole genome shotgun (WGS) entry which is preliminary data.</text>
</comment>
<dbReference type="Proteomes" id="UP001181347">
    <property type="component" value="Unassembled WGS sequence"/>
</dbReference>
<dbReference type="RefSeq" id="WP_195559448.1">
    <property type="nucleotide sequence ID" value="NZ_BAAFKU010000009.1"/>
</dbReference>
<dbReference type="AlphaFoldDB" id="A0AAE4RX68"/>
<proteinExistence type="predicted"/>